<dbReference type="GO" id="GO:0005886">
    <property type="term" value="C:plasma membrane"/>
    <property type="evidence" value="ECO:0007669"/>
    <property type="project" value="UniProtKB-SubCell"/>
</dbReference>
<keyword evidence="5 8" id="KW-0812">Transmembrane</keyword>
<dbReference type="CDD" id="cd06550">
    <property type="entry name" value="TM_ABC_iron-siderophores_like"/>
    <property type="match status" value="1"/>
</dbReference>
<dbReference type="PANTHER" id="PTHR30472">
    <property type="entry name" value="FERRIC ENTEROBACTIN TRANSPORT SYSTEM PERMEASE PROTEIN"/>
    <property type="match status" value="1"/>
</dbReference>
<protein>
    <submittedName>
        <fullName evidence="9">Iron complex transport system permease protein</fullName>
    </submittedName>
</protein>
<dbReference type="InterPro" id="IPR037294">
    <property type="entry name" value="ABC_BtuC-like"/>
</dbReference>
<dbReference type="SUPFAM" id="SSF81345">
    <property type="entry name" value="ABC transporter involved in vitamin B12 uptake, BtuC"/>
    <property type="match status" value="1"/>
</dbReference>
<keyword evidence="10" id="KW-1185">Reference proteome</keyword>
<accession>A0A852SZL8</accession>
<evidence type="ECO:0000256" key="5">
    <source>
        <dbReference type="ARBA" id="ARBA00022692"/>
    </source>
</evidence>
<dbReference type="EMBL" id="JACCBJ010000001">
    <property type="protein sequence ID" value="NYD74052.1"/>
    <property type="molecule type" value="Genomic_DNA"/>
</dbReference>
<proteinExistence type="inferred from homology"/>
<keyword evidence="6 8" id="KW-1133">Transmembrane helix</keyword>
<comment type="caution">
    <text evidence="9">The sequence shown here is derived from an EMBL/GenBank/DDBJ whole genome shotgun (WGS) entry which is preliminary data.</text>
</comment>
<dbReference type="GO" id="GO:0033214">
    <property type="term" value="P:siderophore-iron import into cell"/>
    <property type="evidence" value="ECO:0007669"/>
    <property type="project" value="TreeGrafter"/>
</dbReference>
<feature type="transmembrane region" description="Helical" evidence="8">
    <location>
        <begin position="26"/>
        <end position="48"/>
    </location>
</feature>
<evidence type="ECO:0000256" key="2">
    <source>
        <dbReference type="ARBA" id="ARBA00007935"/>
    </source>
</evidence>
<evidence type="ECO:0000256" key="6">
    <source>
        <dbReference type="ARBA" id="ARBA00022989"/>
    </source>
</evidence>
<name>A0A852SZL8_9MICO</name>
<dbReference type="Gene3D" id="1.10.3470.10">
    <property type="entry name" value="ABC transporter involved in vitamin B12 uptake, BtuC"/>
    <property type="match status" value="1"/>
</dbReference>
<organism evidence="9 10">
    <name type="scientific">Leifsonia soli</name>
    <dbReference type="NCBI Taxonomy" id="582665"/>
    <lineage>
        <taxon>Bacteria</taxon>
        <taxon>Bacillati</taxon>
        <taxon>Actinomycetota</taxon>
        <taxon>Actinomycetes</taxon>
        <taxon>Micrococcales</taxon>
        <taxon>Microbacteriaceae</taxon>
        <taxon>Leifsonia</taxon>
    </lineage>
</organism>
<comment type="similarity">
    <text evidence="2">Belongs to the binding-protein-dependent transport system permease family. FecCD subfamily.</text>
</comment>
<feature type="transmembrane region" description="Helical" evidence="8">
    <location>
        <begin position="135"/>
        <end position="153"/>
    </location>
</feature>
<evidence type="ECO:0000313" key="9">
    <source>
        <dbReference type="EMBL" id="NYD74052.1"/>
    </source>
</evidence>
<dbReference type="GO" id="GO:0022857">
    <property type="term" value="F:transmembrane transporter activity"/>
    <property type="evidence" value="ECO:0007669"/>
    <property type="project" value="InterPro"/>
</dbReference>
<feature type="transmembrane region" description="Helical" evidence="8">
    <location>
        <begin position="319"/>
        <end position="339"/>
    </location>
</feature>
<dbReference type="Proteomes" id="UP000589620">
    <property type="component" value="Unassembled WGS sequence"/>
</dbReference>
<evidence type="ECO:0000313" key="10">
    <source>
        <dbReference type="Proteomes" id="UP000589620"/>
    </source>
</evidence>
<feature type="transmembrane region" description="Helical" evidence="8">
    <location>
        <begin position="108"/>
        <end position="128"/>
    </location>
</feature>
<sequence>MSGTVEAARADVRADRRRGRSRALRVSLVLALLVVLVAAVSLTLGAAAVAPADVLAALIGRADRLTSFVILELRLPRLVAGALVGACLGMSGALIQSVARNPLASPDIIGITAAASAAGSVALIWFGLTGPALSAVVLAGTLVAAALIYLLAWRRGVSGYRFVLIGIGIAAFSAGIVSYVLTRADISDVQQALVWITGSLNSVDPAALLVLGIGTAVLIPCALLIGRPLGALSLGDDLAAGLGVRPERTRLLVVAVAVALAALAVAVAGPVSFVAFLAAPIARRLLGRGSLALVPSALLGALILVVADIVAQFALPGVVLPVGVVTGIVGAPALLWLLARTNRIGRGG</sequence>
<feature type="transmembrane region" description="Helical" evidence="8">
    <location>
        <begin position="78"/>
        <end position="96"/>
    </location>
</feature>
<feature type="transmembrane region" description="Helical" evidence="8">
    <location>
        <begin position="291"/>
        <end position="313"/>
    </location>
</feature>
<dbReference type="PANTHER" id="PTHR30472:SF24">
    <property type="entry name" value="FERRIC ENTEROBACTIN TRANSPORT SYSTEM PERMEASE PROTEIN FEPG"/>
    <property type="match status" value="1"/>
</dbReference>
<evidence type="ECO:0000256" key="8">
    <source>
        <dbReference type="SAM" id="Phobius"/>
    </source>
</evidence>
<keyword evidence="3" id="KW-0813">Transport</keyword>
<gene>
    <name evidence="9" type="ORF">BJ963_001571</name>
</gene>
<comment type="subcellular location">
    <subcellularLocation>
        <location evidence="1">Cell membrane</location>
        <topology evidence="1">Multi-pass membrane protein</topology>
    </subcellularLocation>
</comment>
<reference evidence="9 10" key="1">
    <citation type="submission" date="2020-07" db="EMBL/GenBank/DDBJ databases">
        <title>Sequencing the genomes of 1000 actinobacteria strains.</title>
        <authorList>
            <person name="Klenk H.-P."/>
        </authorList>
    </citation>
    <scope>NUCLEOTIDE SEQUENCE [LARGE SCALE GENOMIC DNA]</scope>
    <source>
        <strain evidence="9 10">DSM 23871</strain>
    </source>
</reference>
<dbReference type="RefSeq" id="WP_179455763.1">
    <property type="nucleotide sequence ID" value="NZ_BAAAPX010000001.1"/>
</dbReference>
<evidence type="ECO:0000256" key="1">
    <source>
        <dbReference type="ARBA" id="ARBA00004651"/>
    </source>
</evidence>
<keyword evidence="4" id="KW-1003">Cell membrane</keyword>
<dbReference type="InterPro" id="IPR000522">
    <property type="entry name" value="ABC_transptr_permease_BtuC"/>
</dbReference>
<dbReference type="Pfam" id="PF01032">
    <property type="entry name" value="FecCD"/>
    <property type="match status" value="1"/>
</dbReference>
<evidence type="ECO:0000256" key="3">
    <source>
        <dbReference type="ARBA" id="ARBA00022448"/>
    </source>
</evidence>
<keyword evidence="7 8" id="KW-0472">Membrane</keyword>
<feature type="transmembrane region" description="Helical" evidence="8">
    <location>
        <begin position="159"/>
        <end position="182"/>
    </location>
</feature>
<dbReference type="AlphaFoldDB" id="A0A852SZL8"/>
<evidence type="ECO:0000256" key="7">
    <source>
        <dbReference type="ARBA" id="ARBA00023136"/>
    </source>
</evidence>
<evidence type="ECO:0000256" key="4">
    <source>
        <dbReference type="ARBA" id="ARBA00022475"/>
    </source>
</evidence>
<feature type="transmembrane region" description="Helical" evidence="8">
    <location>
        <begin position="251"/>
        <end position="279"/>
    </location>
</feature>